<organism evidence="1 2">
    <name type="scientific">Roseobacter denitrificans (strain ATCC 33942 / OCh 114)</name>
    <name type="common">Erythrobacter sp. (strain OCh 114)</name>
    <name type="synonym">Roseobacter denitrificans</name>
    <dbReference type="NCBI Taxonomy" id="375451"/>
    <lineage>
        <taxon>Bacteria</taxon>
        <taxon>Pseudomonadati</taxon>
        <taxon>Pseudomonadota</taxon>
        <taxon>Alphaproteobacteria</taxon>
        <taxon>Rhodobacterales</taxon>
        <taxon>Roseobacteraceae</taxon>
        <taxon>Roseobacter</taxon>
    </lineage>
</organism>
<keyword evidence="1" id="KW-0614">Plasmid</keyword>
<keyword evidence="2" id="KW-1185">Reference proteome</keyword>
<evidence type="ECO:0000313" key="1">
    <source>
        <dbReference type="EMBL" id="ABI93379.1"/>
    </source>
</evidence>
<accession>Q07GM0</accession>
<dbReference type="HOGENOM" id="CLU_3348102_0_0_5"/>
<protein>
    <submittedName>
        <fullName evidence="1">Uncharacterized protein</fullName>
    </submittedName>
</protein>
<geneLocation type="plasmid" evidence="1 2">
    <name>pTB1</name>
</geneLocation>
<name>Q07GM0_ROSDO</name>
<evidence type="ECO:0000313" key="2">
    <source>
        <dbReference type="Proteomes" id="UP000007029"/>
    </source>
</evidence>
<gene>
    <name evidence="1" type="ordered locus">RD1_A0080</name>
</gene>
<dbReference type="KEGG" id="rde:RD1_A0080"/>
<reference evidence="1 2" key="1">
    <citation type="journal article" date="2007" name="J. Bacteriol.">
        <title>The complete genome sequence of Roseobacter denitrificans reveals a mixotrophic rather than photosynthetic metabolism.</title>
        <authorList>
            <person name="Swingley W.D."/>
            <person name="Sadekar S."/>
            <person name="Mastrian S.D."/>
            <person name="Matthies H.J."/>
            <person name="Hao J."/>
            <person name="Ramos H."/>
            <person name="Acharya C.R."/>
            <person name="Conrad A.L."/>
            <person name="Taylor H.L."/>
            <person name="Dejesa L.C."/>
            <person name="Shah M.K."/>
            <person name="O'huallachain M.E."/>
            <person name="Lince M.T."/>
            <person name="Blankenship R.E."/>
            <person name="Beatty J.T."/>
            <person name="Touchman J.W."/>
        </authorList>
    </citation>
    <scope>NUCLEOTIDE SEQUENCE [LARGE SCALE GENOMIC DNA]</scope>
    <source>
        <strain evidence="2">ATCC 33942 / OCh 114</strain>
        <plasmid evidence="1 2">pTB1</plasmid>
    </source>
</reference>
<dbReference type="AlphaFoldDB" id="Q07GM0"/>
<dbReference type="Proteomes" id="UP000007029">
    <property type="component" value="Plasmid pTB1"/>
</dbReference>
<proteinExistence type="predicted"/>
<sequence>MGGTELHRARFLGFHGFFEQDGIRYGLAHPYPFADRA</sequence>
<dbReference type="EMBL" id="CP000464">
    <property type="protein sequence ID" value="ABI93379.1"/>
    <property type="molecule type" value="Genomic_DNA"/>
</dbReference>